<comment type="caution">
    <text evidence="9">The sequence shown here is derived from an EMBL/GenBank/DDBJ whole genome shotgun (WGS) entry which is preliminary data.</text>
</comment>
<dbReference type="InterPro" id="IPR023013">
    <property type="entry name" value="AGPR_AS"/>
</dbReference>
<dbReference type="Pfam" id="PF22698">
    <property type="entry name" value="Semialdhyde_dhC_1"/>
    <property type="match status" value="1"/>
</dbReference>
<reference evidence="9 10" key="1">
    <citation type="submission" date="2023-03" db="EMBL/GenBank/DDBJ databases">
        <title>Fodinicurvata sp. CAU 1616 isolated from sea sendiment.</title>
        <authorList>
            <person name="Kim W."/>
        </authorList>
    </citation>
    <scope>NUCLEOTIDE SEQUENCE [LARGE SCALE GENOMIC DNA]</scope>
    <source>
        <strain evidence="9 10">CAU 1616</strain>
    </source>
</reference>
<keyword evidence="1 6" id="KW-0963">Cytoplasm</keyword>
<dbReference type="Gene3D" id="3.30.360.10">
    <property type="entry name" value="Dihydrodipicolinate Reductase, domain 2"/>
    <property type="match status" value="1"/>
</dbReference>
<evidence type="ECO:0000256" key="4">
    <source>
        <dbReference type="ARBA" id="ARBA00022857"/>
    </source>
</evidence>
<dbReference type="EC" id="1.2.1.38" evidence="6"/>
<sequence>MAKARIFIDGEAGTTGLQIRGRLEQRPDIELLTIDPELRKDTAERRRLLNAADLVVLCLPDDAARDSVAMIERPGVKVLDASSAHRVADGWAYGFPEMTRAQQATVAEAGRVANPGCYPTGAIALLRPLTDAGLLPADYPVAVHGVSGYSGGGRQLIESFEGRGDNPTQENYRLYALGLAHKHLPEMQRYAGLAHKPVFFPAVGRFRQGMLVQVPLQLWSLPKQPSGRDVHAVLTEHYEGQCYVRVQPLAESPPTGLEPEALNDSNDMELFVFSNEDNKQALLVARLDNLGKGASGAAVQNLELMLGLG</sequence>
<dbReference type="InterPro" id="IPR058924">
    <property type="entry name" value="AGPR_dimerisation_dom"/>
</dbReference>
<evidence type="ECO:0000259" key="8">
    <source>
        <dbReference type="SMART" id="SM00859"/>
    </source>
</evidence>
<dbReference type="SUPFAM" id="SSF51735">
    <property type="entry name" value="NAD(P)-binding Rossmann-fold domains"/>
    <property type="match status" value="1"/>
</dbReference>
<dbReference type="HAMAP" id="MF_01110">
    <property type="entry name" value="ArgC_type2"/>
    <property type="match status" value="1"/>
</dbReference>
<evidence type="ECO:0000256" key="5">
    <source>
        <dbReference type="ARBA" id="ARBA00023002"/>
    </source>
</evidence>
<dbReference type="CDD" id="cd23935">
    <property type="entry name" value="AGPR_2_C"/>
    <property type="match status" value="1"/>
</dbReference>
<gene>
    <name evidence="6 9" type="primary">argC</name>
    <name evidence="9" type="ORF">P2G67_10750</name>
</gene>
<keyword evidence="2 6" id="KW-0055">Arginine biosynthesis</keyword>
<dbReference type="Proteomes" id="UP001215503">
    <property type="component" value="Unassembled WGS sequence"/>
</dbReference>
<comment type="catalytic activity">
    <reaction evidence="6">
        <text>N-acetyl-L-glutamate 5-semialdehyde + phosphate + NADP(+) = N-acetyl-L-glutamyl 5-phosphate + NADPH + H(+)</text>
        <dbReference type="Rhea" id="RHEA:21588"/>
        <dbReference type="ChEBI" id="CHEBI:15378"/>
        <dbReference type="ChEBI" id="CHEBI:29123"/>
        <dbReference type="ChEBI" id="CHEBI:43474"/>
        <dbReference type="ChEBI" id="CHEBI:57783"/>
        <dbReference type="ChEBI" id="CHEBI:57936"/>
        <dbReference type="ChEBI" id="CHEBI:58349"/>
        <dbReference type="EC" id="1.2.1.38"/>
    </reaction>
</comment>
<comment type="function">
    <text evidence="6">Catalyzes the NADPH-dependent reduction of N-acetyl-5-glutamyl phosphate to yield N-acetyl-L-glutamate 5-semialdehyde.</text>
</comment>
<dbReference type="GO" id="GO:0003942">
    <property type="term" value="F:N-acetyl-gamma-glutamyl-phosphate reductase activity"/>
    <property type="evidence" value="ECO:0007669"/>
    <property type="project" value="UniProtKB-EC"/>
</dbReference>
<comment type="similarity">
    <text evidence="6">Belongs to the NAGSA dehydrogenase family. Type 2 subfamily.</text>
</comment>
<evidence type="ECO:0000256" key="1">
    <source>
        <dbReference type="ARBA" id="ARBA00022490"/>
    </source>
</evidence>
<dbReference type="SMART" id="SM00859">
    <property type="entry name" value="Semialdhyde_dh"/>
    <property type="match status" value="1"/>
</dbReference>
<proteinExistence type="inferred from homology"/>
<evidence type="ECO:0000256" key="3">
    <source>
        <dbReference type="ARBA" id="ARBA00022605"/>
    </source>
</evidence>
<dbReference type="EMBL" id="JARHUD010000006">
    <property type="protein sequence ID" value="MDF2096455.1"/>
    <property type="molecule type" value="Genomic_DNA"/>
</dbReference>
<dbReference type="PANTHER" id="PTHR32338:SF10">
    <property type="entry name" value="N-ACETYL-GAMMA-GLUTAMYL-PHOSPHATE REDUCTASE, CHLOROPLASTIC-RELATED"/>
    <property type="match status" value="1"/>
</dbReference>
<keyword evidence="3 6" id="KW-0028">Amino-acid biosynthesis</keyword>
<dbReference type="RefSeq" id="WP_275822906.1">
    <property type="nucleotide sequence ID" value="NZ_JARHUD010000006.1"/>
</dbReference>
<feature type="domain" description="Semialdehyde dehydrogenase NAD-binding" evidence="8">
    <location>
        <begin position="5"/>
        <end position="106"/>
    </location>
</feature>
<dbReference type="CDD" id="cd17896">
    <property type="entry name" value="AGPR_2_N"/>
    <property type="match status" value="1"/>
</dbReference>
<protein>
    <recommendedName>
        <fullName evidence="6">N-acetyl-gamma-glutamyl-phosphate reductase</fullName>
        <shortName evidence="6">AGPR</shortName>
        <ecNumber evidence="6">1.2.1.38</ecNumber>
    </recommendedName>
    <alternativeName>
        <fullName evidence="6">N-acetyl-glutamate semialdehyde dehydrogenase</fullName>
        <shortName evidence="6">NAGSA dehydrogenase</shortName>
    </alternativeName>
</protein>
<dbReference type="SUPFAM" id="SSF55347">
    <property type="entry name" value="Glyceraldehyde-3-phosphate dehydrogenase-like, C-terminal domain"/>
    <property type="match status" value="1"/>
</dbReference>
<evidence type="ECO:0000256" key="6">
    <source>
        <dbReference type="HAMAP-Rule" id="MF_01110"/>
    </source>
</evidence>
<keyword evidence="4 6" id="KW-0521">NADP</keyword>
<dbReference type="InterPro" id="IPR050085">
    <property type="entry name" value="AGPR"/>
</dbReference>
<dbReference type="Gene3D" id="3.40.50.720">
    <property type="entry name" value="NAD(P)-binding Rossmann-like Domain"/>
    <property type="match status" value="1"/>
</dbReference>
<comment type="subcellular location">
    <subcellularLocation>
        <location evidence="6">Cytoplasm</location>
    </subcellularLocation>
</comment>
<dbReference type="Pfam" id="PF01118">
    <property type="entry name" value="Semialdhyde_dh"/>
    <property type="match status" value="1"/>
</dbReference>
<comment type="pathway">
    <text evidence="6">Amino-acid biosynthesis; L-arginine biosynthesis; N(2)-acetyl-L-ornithine from L-glutamate: step 3/4.</text>
</comment>
<keyword evidence="10" id="KW-1185">Reference proteome</keyword>
<evidence type="ECO:0000256" key="2">
    <source>
        <dbReference type="ARBA" id="ARBA00022571"/>
    </source>
</evidence>
<dbReference type="InterPro" id="IPR010136">
    <property type="entry name" value="AGPR_type-2"/>
</dbReference>
<organism evidence="9 10">
    <name type="scientific">Aquibaculum arenosum</name>
    <dbReference type="NCBI Taxonomy" id="3032591"/>
    <lineage>
        <taxon>Bacteria</taxon>
        <taxon>Pseudomonadati</taxon>
        <taxon>Pseudomonadota</taxon>
        <taxon>Alphaproteobacteria</taxon>
        <taxon>Rhodospirillales</taxon>
        <taxon>Rhodovibrionaceae</taxon>
        <taxon>Aquibaculum</taxon>
    </lineage>
</organism>
<evidence type="ECO:0000313" key="9">
    <source>
        <dbReference type="EMBL" id="MDF2096455.1"/>
    </source>
</evidence>
<dbReference type="InterPro" id="IPR036291">
    <property type="entry name" value="NAD(P)-bd_dom_sf"/>
</dbReference>
<keyword evidence="5 6" id="KW-0560">Oxidoreductase</keyword>
<accession>A0ABT5YND1</accession>
<dbReference type="PROSITE" id="PS01224">
    <property type="entry name" value="ARGC"/>
    <property type="match status" value="1"/>
</dbReference>
<name>A0ABT5YND1_9PROT</name>
<dbReference type="PANTHER" id="PTHR32338">
    <property type="entry name" value="N-ACETYL-GAMMA-GLUTAMYL-PHOSPHATE REDUCTASE, CHLOROPLASTIC-RELATED-RELATED"/>
    <property type="match status" value="1"/>
</dbReference>
<dbReference type="NCBIfam" id="TIGR01851">
    <property type="entry name" value="argC_other"/>
    <property type="match status" value="1"/>
</dbReference>
<dbReference type="InterPro" id="IPR000534">
    <property type="entry name" value="Semialdehyde_DH_NAD-bd"/>
</dbReference>
<evidence type="ECO:0000256" key="7">
    <source>
        <dbReference type="PROSITE-ProRule" id="PRU10010"/>
    </source>
</evidence>
<feature type="active site" evidence="6 7">
    <location>
        <position position="117"/>
    </location>
</feature>
<evidence type="ECO:0000313" key="10">
    <source>
        <dbReference type="Proteomes" id="UP001215503"/>
    </source>
</evidence>